<dbReference type="AlphaFoldDB" id="A0AAJ0B981"/>
<dbReference type="Proteomes" id="UP001239445">
    <property type="component" value="Unassembled WGS sequence"/>
</dbReference>
<gene>
    <name evidence="3" type="ORF">QBC47DRAFT_404155</name>
</gene>
<sequence length="171" mass="19115">MSRFLAITLYSLLLAVELTRAASSGTAMVGTAVVRVDDLVILNGTSLQFDPLYGFNETTSSPTWQEDYIDTIDSASLYHIYTHANTDLILRESGDLMIAASGAECLRCMTDKLAAHIADGRWPAFNDCYDHCEGVTYEDLKNNTRQFWLLAGLGVYAAGNFIFDMWTRFNW</sequence>
<reference evidence="3" key="1">
    <citation type="submission" date="2023-06" db="EMBL/GenBank/DDBJ databases">
        <title>Genome-scale phylogeny and comparative genomics of the fungal order Sordariales.</title>
        <authorList>
            <consortium name="Lawrence Berkeley National Laboratory"/>
            <person name="Hensen N."/>
            <person name="Bonometti L."/>
            <person name="Westerberg I."/>
            <person name="Brannstrom I.O."/>
            <person name="Guillou S."/>
            <person name="Cros-Aarteil S."/>
            <person name="Calhoun S."/>
            <person name="Haridas S."/>
            <person name="Kuo A."/>
            <person name="Mondo S."/>
            <person name="Pangilinan J."/>
            <person name="Riley R."/>
            <person name="Labutti K."/>
            <person name="Andreopoulos B."/>
            <person name="Lipzen A."/>
            <person name="Chen C."/>
            <person name="Yanf M."/>
            <person name="Daum C."/>
            <person name="Ng V."/>
            <person name="Clum A."/>
            <person name="Steindorff A."/>
            <person name="Ohm R."/>
            <person name="Martin F."/>
            <person name="Silar P."/>
            <person name="Natvig D."/>
            <person name="Lalanne C."/>
            <person name="Gautier V."/>
            <person name="Ament-Velasquez S.L."/>
            <person name="Kruys A."/>
            <person name="Hutchinson M.I."/>
            <person name="Powell A.J."/>
            <person name="Barry K."/>
            <person name="Miller A.N."/>
            <person name="Grigoriev I.V."/>
            <person name="Debuchy R."/>
            <person name="Gladieux P."/>
            <person name="Thoren M.H."/>
            <person name="Johannesson H."/>
        </authorList>
    </citation>
    <scope>NUCLEOTIDE SEQUENCE</scope>
    <source>
        <strain evidence="3">PSN4</strain>
    </source>
</reference>
<accession>A0AAJ0B981</accession>
<evidence type="ECO:0000313" key="4">
    <source>
        <dbReference type="Proteomes" id="UP001239445"/>
    </source>
</evidence>
<keyword evidence="1" id="KW-0472">Membrane</keyword>
<name>A0AAJ0B981_9PEZI</name>
<comment type="caution">
    <text evidence="3">The sequence shown here is derived from an EMBL/GenBank/DDBJ whole genome shotgun (WGS) entry which is preliminary data.</text>
</comment>
<keyword evidence="4" id="KW-1185">Reference proteome</keyword>
<evidence type="ECO:0000256" key="1">
    <source>
        <dbReference type="SAM" id="Phobius"/>
    </source>
</evidence>
<dbReference type="EMBL" id="MU839837">
    <property type="protein sequence ID" value="KAK1753812.1"/>
    <property type="molecule type" value="Genomic_DNA"/>
</dbReference>
<feature type="chain" id="PRO_5042459599" evidence="2">
    <location>
        <begin position="22"/>
        <end position="171"/>
    </location>
</feature>
<feature type="signal peptide" evidence="2">
    <location>
        <begin position="1"/>
        <end position="21"/>
    </location>
</feature>
<organism evidence="3 4">
    <name type="scientific">Echria macrotheca</name>
    <dbReference type="NCBI Taxonomy" id="438768"/>
    <lineage>
        <taxon>Eukaryota</taxon>
        <taxon>Fungi</taxon>
        <taxon>Dikarya</taxon>
        <taxon>Ascomycota</taxon>
        <taxon>Pezizomycotina</taxon>
        <taxon>Sordariomycetes</taxon>
        <taxon>Sordariomycetidae</taxon>
        <taxon>Sordariales</taxon>
        <taxon>Schizotheciaceae</taxon>
        <taxon>Echria</taxon>
    </lineage>
</organism>
<feature type="transmembrane region" description="Helical" evidence="1">
    <location>
        <begin position="147"/>
        <end position="166"/>
    </location>
</feature>
<protein>
    <submittedName>
        <fullName evidence="3">Uncharacterized protein</fullName>
    </submittedName>
</protein>
<keyword evidence="2" id="KW-0732">Signal</keyword>
<keyword evidence="1" id="KW-0812">Transmembrane</keyword>
<evidence type="ECO:0000256" key="2">
    <source>
        <dbReference type="SAM" id="SignalP"/>
    </source>
</evidence>
<keyword evidence="1" id="KW-1133">Transmembrane helix</keyword>
<evidence type="ECO:0000313" key="3">
    <source>
        <dbReference type="EMBL" id="KAK1753812.1"/>
    </source>
</evidence>
<proteinExistence type="predicted"/>